<keyword evidence="1" id="KW-0472">Membrane</keyword>
<feature type="signal peptide" evidence="2">
    <location>
        <begin position="1"/>
        <end position="16"/>
    </location>
</feature>
<dbReference type="InterPro" id="IPR012533">
    <property type="entry name" value="YcnI-copper_dom"/>
</dbReference>
<feature type="domain" description="YncI copper-binding" evidence="3">
    <location>
        <begin position="17"/>
        <end position="137"/>
    </location>
</feature>
<evidence type="ECO:0000256" key="2">
    <source>
        <dbReference type="SAM" id="SignalP"/>
    </source>
</evidence>
<reference evidence="4 5" key="1">
    <citation type="submission" date="2019-01" db="EMBL/GenBank/DDBJ databases">
        <title>Genome sequencing of strain FW100M-2.</title>
        <authorList>
            <person name="Heo J."/>
            <person name="Kim S.-J."/>
            <person name="Kim J.-S."/>
            <person name="Hong S.-B."/>
            <person name="Kwon S.-W."/>
        </authorList>
    </citation>
    <scope>NUCLEOTIDE SEQUENCE [LARGE SCALE GENOMIC DNA]</scope>
    <source>
        <strain evidence="4 5">FW100M-2</strain>
    </source>
</reference>
<proteinExistence type="predicted"/>
<accession>A0A4P6FCJ2</accession>
<dbReference type="OrthoDB" id="69896at2"/>
<evidence type="ECO:0000256" key="1">
    <source>
        <dbReference type="SAM" id="Phobius"/>
    </source>
</evidence>
<dbReference type="EMBL" id="CP035492">
    <property type="protein sequence ID" value="QAY68278.1"/>
    <property type="molecule type" value="Genomic_DNA"/>
</dbReference>
<organism evidence="4 5">
    <name type="scientific">Paenibacillus protaetiae</name>
    <dbReference type="NCBI Taxonomy" id="2509456"/>
    <lineage>
        <taxon>Bacteria</taxon>
        <taxon>Bacillati</taxon>
        <taxon>Bacillota</taxon>
        <taxon>Bacilli</taxon>
        <taxon>Bacillales</taxon>
        <taxon>Paenibacillaceae</taxon>
        <taxon>Paenibacillus</taxon>
    </lineage>
</organism>
<sequence length="191" mass="20039">MLAVAGLLLFANMASAHVTVSPQKAEQGAYQVFTVRVPSETKDKHTVSVSVDIPEGVIVSRTTPIPGWSYIFTKDADGKVTNVKWTADNEGLSQTEFQDFQLSGRVQDDAADLVWKAHQTYNDGEVIDWADTAADAQFPASITTVSAAGSLTDEGGGAKQDWALGLSIAAVVLGAAALAAAVAGSRRKTSN</sequence>
<feature type="transmembrane region" description="Helical" evidence="1">
    <location>
        <begin position="162"/>
        <end position="183"/>
    </location>
</feature>
<dbReference type="KEGG" id="pprt:ET464_00750"/>
<feature type="chain" id="PRO_5020372691" evidence="2">
    <location>
        <begin position="17"/>
        <end position="191"/>
    </location>
</feature>
<name>A0A4P6FCJ2_9BACL</name>
<keyword evidence="1" id="KW-1133">Transmembrane helix</keyword>
<dbReference type="AlphaFoldDB" id="A0A4P6FCJ2"/>
<keyword evidence="5" id="KW-1185">Reference proteome</keyword>
<keyword evidence="1" id="KW-0812">Transmembrane</keyword>
<protein>
    <submittedName>
        <fullName evidence="4">DUF1775 domain-containing protein</fullName>
    </submittedName>
</protein>
<gene>
    <name evidence="4" type="ORF">ET464_00750</name>
</gene>
<evidence type="ECO:0000313" key="4">
    <source>
        <dbReference type="EMBL" id="QAY68278.1"/>
    </source>
</evidence>
<keyword evidence="2" id="KW-0732">Signal</keyword>
<dbReference type="Proteomes" id="UP000293568">
    <property type="component" value="Chromosome"/>
</dbReference>
<evidence type="ECO:0000313" key="5">
    <source>
        <dbReference type="Proteomes" id="UP000293568"/>
    </source>
</evidence>
<dbReference type="CDD" id="cd08545">
    <property type="entry name" value="YcnI_like"/>
    <property type="match status" value="1"/>
</dbReference>
<evidence type="ECO:0000259" key="3">
    <source>
        <dbReference type="Pfam" id="PF07987"/>
    </source>
</evidence>
<dbReference type="Pfam" id="PF07987">
    <property type="entry name" value="DUF1775"/>
    <property type="match status" value="1"/>
</dbReference>
<dbReference type="Gene3D" id="2.60.40.2230">
    <property type="entry name" value="Uncharacterised protein YcnI-like PF07987, DUF1775"/>
    <property type="match status" value="1"/>
</dbReference>
<dbReference type="InterPro" id="IPR038507">
    <property type="entry name" value="YcnI-like_sf"/>
</dbReference>